<keyword evidence="3" id="KW-0238">DNA-binding</keyword>
<dbReference type="Pfam" id="PF00126">
    <property type="entry name" value="HTH_1"/>
    <property type="match status" value="1"/>
</dbReference>
<name>A0A7I7YRZ1_9MYCO</name>
<proteinExistence type="inferred from homology"/>
<dbReference type="PANTHER" id="PTHR30346:SF17">
    <property type="entry name" value="LYSR FAMILY TRANSCRIPTIONAL REGULATOR"/>
    <property type="match status" value="1"/>
</dbReference>
<dbReference type="FunFam" id="1.10.10.10:FF:000001">
    <property type="entry name" value="LysR family transcriptional regulator"/>
    <property type="match status" value="1"/>
</dbReference>
<dbReference type="PANTHER" id="PTHR30346">
    <property type="entry name" value="TRANSCRIPTIONAL DUAL REGULATOR HCAR-RELATED"/>
    <property type="match status" value="1"/>
</dbReference>
<dbReference type="Proteomes" id="UP000467105">
    <property type="component" value="Chromosome"/>
</dbReference>
<dbReference type="GO" id="GO:0003677">
    <property type="term" value="F:DNA binding"/>
    <property type="evidence" value="ECO:0007669"/>
    <property type="project" value="UniProtKB-KW"/>
</dbReference>
<dbReference type="AlphaFoldDB" id="A0A7I7YRZ1"/>
<dbReference type="GO" id="GO:0003700">
    <property type="term" value="F:DNA-binding transcription factor activity"/>
    <property type="evidence" value="ECO:0007669"/>
    <property type="project" value="InterPro"/>
</dbReference>
<comment type="similarity">
    <text evidence="1">Belongs to the LysR transcriptional regulatory family.</text>
</comment>
<evidence type="ECO:0000256" key="1">
    <source>
        <dbReference type="ARBA" id="ARBA00009437"/>
    </source>
</evidence>
<keyword evidence="2" id="KW-0805">Transcription regulation</keyword>
<dbReference type="Gene3D" id="3.40.190.10">
    <property type="entry name" value="Periplasmic binding protein-like II"/>
    <property type="match status" value="2"/>
</dbReference>
<dbReference type="SUPFAM" id="SSF53850">
    <property type="entry name" value="Periplasmic binding protein-like II"/>
    <property type="match status" value="1"/>
</dbReference>
<dbReference type="SUPFAM" id="SSF46785">
    <property type="entry name" value="Winged helix' DNA-binding domain"/>
    <property type="match status" value="1"/>
</dbReference>
<dbReference type="CDD" id="cd05466">
    <property type="entry name" value="PBP2_LTTR_substrate"/>
    <property type="match status" value="1"/>
</dbReference>
<evidence type="ECO:0000256" key="6">
    <source>
        <dbReference type="ARBA" id="ARBA00040885"/>
    </source>
</evidence>
<organism evidence="9 10">
    <name type="scientific">Mycobacterium parmense</name>
    <dbReference type="NCBI Taxonomy" id="185642"/>
    <lineage>
        <taxon>Bacteria</taxon>
        <taxon>Bacillati</taxon>
        <taxon>Actinomycetota</taxon>
        <taxon>Actinomycetes</taxon>
        <taxon>Mycobacteriales</taxon>
        <taxon>Mycobacteriaceae</taxon>
        <taxon>Mycobacterium</taxon>
        <taxon>Mycobacterium simiae complex</taxon>
    </lineage>
</organism>
<keyword evidence="4" id="KW-0010">Activator</keyword>
<dbReference type="Pfam" id="PF03466">
    <property type="entry name" value="LysR_substrate"/>
    <property type="match status" value="1"/>
</dbReference>
<evidence type="ECO:0000256" key="2">
    <source>
        <dbReference type="ARBA" id="ARBA00023015"/>
    </source>
</evidence>
<dbReference type="GO" id="GO:0032993">
    <property type="term" value="C:protein-DNA complex"/>
    <property type="evidence" value="ECO:0007669"/>
    <property type="project" value="TreeGrafter"/>
</dbReference>
<dbReference type="InterPro" id="IPR036390">
    <property type="entry name" value="WH_DNA-bd_sf"/>
</dbReference>
<protein>
    <recommendedName>
        <fullName evidence="6">Probable hydrogen peroxide-inducible genes activator</fullName>
    </recommendedName>
</protein>
<dbReference type="Gene3D" id="1.10.10.10">
    <property type="entry name" value="Winged helix-like DNA-binding domain superfamily/Winged helix DNA-binding domain"/>
    <property type="match status" value="1"/>
</dbReference>
<reference evidence="9 10" key="1">
    <citation type="journal article" date="2019" name="Emerg. Microbes Infect.">
        <title>Comprehensive subspecies identification of 175 nontuberculous mycobacteria species based on 7547 genomic profiles.</title>
        <authorList>
            <person name="Matsumoto Y."/>
            <person name="Kinjo T."/>
            <person name="Motooka D."/>
            <person name="Nabeya D."/>
            <person name="Jung N."/>
            <person name="Uechi K."/>
            <person name="Horii T."/>
            <person name="Iida T."/>
            <person name="Fujita J."/>
            <person name="Nakamura S."/>
        </authorList>
    </citation>
    <scope>NUCLEOTIDE SEQUENCE [LARGE SCALE GENOMIC DNA]</scope>
    <source>
        <strain evidence="9 10">JCM 14742</strain>
    </source>
</reference>
<dbReference type="InterPro" id="IPR000847">
    <property type="entry name" value="LysR_HTH_N"/>
</dbReference>
<evidence type="ECO:0000256" key="5">
    <source>
        <dbReference type="ARBA" id="ARBA00023163"/>
    </source>
</evidence>
<keyword evidence="5" id="KW-0804">Transcription</keyword>
<comment type="function">
    <text evidence="7">Required for the induction the katG gene for catalase. Involved in the response to hydrogen peroxide.</text>
</comment>
<evidence type="ECO:0000256" key="3">
    <source>
        <dbReference type="ARBA" id="ARBA00023125"/>
    </source>
</evidence>
<gene>
    <name evidence="9" type="ORF">MPRM_12980</name>
</gene>
<evidence type="ECO:0000256" key="4">
    <source>
        <dbReference type="ARBA" id="ARBA00023159"/>
    </source>
</evidence>
<dbReference type="InterPro" id="IPR005119">
    <property type="entry name" value="LysR_subst-bd"/>
</dbReference>
<accession>A0A7I7YRZ1</accession>
<evidence type="ECO:0000259" key="8">
    <source>
        <dbReference type="PROSITE" id="PS50931"/>
    </source>
</evidence>
<dbReference type="InterPro" id="IPR036388">
    <property type="entry name" value="WH-like_DNA-bd_sf"/>
</dbReference>
<sequence length="301" mass="32614">MPGFVHLCSAGMGGLETGRVELRHLRAFEAVARLASFTNAAEELRITQPALSRTIRQLEDAVGVTLLDRSSRHVEPTPAGRTFLEHVERALAELARGFDAVRRRAALRLGFSWLLPDPWAQRTVARFERTAGAAVSLVRTDDALGAVQQGRVDVAVIRGPVRGGVATPAVRIVHLFDESRVAVCSIQSPLAARPELDWSEVPRWPLVVNVTSGTTGPWSWPAGNRPETVVETNNFDEWLESVAADRGIGVIPDVAVRRSIHPGVRFVALRGAPPSPVALAVPPRARNAVLRRFIEAAVASV</sequence>
<keyword evidence="10" id="KW-1185">Reference proteome</keyword>
<evidence type="ECO:0000313" key="10">
    <source>
        <dbReference type="Proteomes" id="UP000467105"/>
    </source>
</evidence>
<dbReference type="EMBL" id="AP022614">
    <property type="protein sequence ID" value="BBZ44017.1"/>
    <property type="molecule type" value="Genomic_DNA"/>
</dbReference>
<dbReference type="PRINTS" id="PR00039">
    <property type="entry name" value="HTHLYSR"/>
</dbReference>
<evidence type="ECO:0000313" key="9">
    <source>
        <dbReference type="EMBL" id="BBZ44017.1"/>
    </source>
</evidence>
<evidence type="ECO:0000256" key="7">
    <source>
        <dbReference type="ARBA" id="ARBA00056658"/>
    </source>
</evidence>
<dbReference type="PROSITE" id="PS50931">
    <property type="entry name" value="HTH_LYSR"/>
    <property type="match status" value="1"/>
</dbReference>
<feature type="domain" description="HTH lysR-type" evidence="8">
    <location>
        <begin position="20"/>
        <end position="77"/>
    </location>
</feature>